<dbReference type="Pfam" id="PF05006">
    <property type="entry name" value="PIF3"/>
    <property type="match status" value="1"/>
</dbReference>
<name>A0A3G2JTS5_9ABAC</name>
<evidence type="ECO:0000313" key="3">
    <source>
        <dbReference type="Proteomes" id="UP000676073"/>
    </source>
</evidence>
<accession>A0A3G2JTS5</accession>
<evidence type="ECO:0000256" key="1">
    <source>
        <dbReference type="SAM" id="Phobius"/>
    </source>
</evidence>
<keyword evidence="1" id="KW-0812">Transmembrane</keyword>
<sequence length="211" mass="23678">MMYDSTNIGFIVLLLVLFIVCYYVMRTINMFNENEQLFILRANLDPKSAMDLVFDRNGVVDCNNTRLPCVSDGQCIDNCLIQNAVGALVCDNGFCNIRNNALTDRPGDGDINCDSSLGLIKVFVASEFVVNQICVSTYRDIIDDMGRVRPYVCENGKLDIDLVTRQFTANDCTCNEGFTKMIFNQTALARSIPVCVPNRSRALFSKIYDQI</sequence>
<dbReference type="InterPro" id="IPR007703">
    <property type="entry name" value="PIF3"/>
</dbReference>
<gene>
    <name evidence="2" type="primary">pif-3</name>
    <name evidence="2" type="ORF">SENV_ORF41</name>
</gene>
<evidence type="ECO:0000313" key="2">
    <source>
        <dbReference type="EMBL" id="AYN45001.1"/>
    </source>
</evidence>
<keyword evidence="1" id="KW-1133">Transmembrane helix</keyword>
<keyword evidence="1" id="KW-0472">Membrane</keyword>
<dbReference type="KEGG" id="vg:80535797"/>
<dbReference type="Proteomes" id="UP000676073">
    <property type="component" value="Segment"/>
</dbReference>
<dbReference type="RefSeq" id="YP_010797805.1">
    <property type="nucleotide sequence ID" value="NC_076246.1"/>
</dbReference>
<dbReference type="EMBL" id="MH370144">
    <property type="protein sequence ID" value="AYN45001.1"/>
    <property type="molecule type" value="Genomic_DNA"/>
</dbReference>
<dbReference type="GeneID" id="80535797"/>
<protein>
    <submittedName>
        <fullName evidence="2">Pif-3</fullName>
    </submittedName>
</protein>
<keyword evidence="3" id="KW-1185">Reference proteome</keyword>
<organism evidence="2 3">
    <name type="scientific">Spodoptera exigua multiple nucleopolyhedrovirus</name>
    <dbReference type="NCBI Taxonomy" id="10454"/>
    <lineage>
        <taxon>Viruses</taxon>
        <taxon>Viruses incertae sedis</taxon>
        <taxon>Naldaviricetes</taxon>
        <taxon>Lefavirales</taxon>
        <taxon>Baculoviridae</taxon>
        <taxon>Alphabaculovirus</taxon>
    </lineage>
</organism>
<proteinExistence type="predicted"/>
<reference evidence="2 3" key="1">
    <citation type="submission" date="2018-05" db="EMBL/GenBank/DDBJ databases">
        <title>The genome sequence of a novel Spodoptera exigua multiple nucleopolyhedrovirus, SeMNPV-QD, isolated from Qingdao, China.</title>
        <authorList>
            <person name="Chen Y."/>
            <person name="Qi B."/>
            <person name="Zheng G."/>
            <person name="Zhang Y."/>
            <person name="Li C."/>
        </authorList>
    </citation>
    <scope>NUCLEOTIDE SEQUENCE [LARGE SCALE GENOMIC DNA]</scope>
    <source>
        <strain evidence="2">SeMNPV-QD</strain>
    </source>
</reference>
<feature type="transmembrane region" description="Helical" evidence="1">
    <location>
        <begin position="6"/>
        <end position="25"/>
    </location>
</feature>